<comment type="caution">
    <text evidence="3">The sequence shown here is derived from an EMBL/GenBank/DDBJ whole genome shotgun (WGS) entry which is preliminary data.</text>
</comment>
<reference evidence="3 4" key="1">
    <citation type="submission" date="2013-03" db="EMBL/GenBank/DDBJ databases">
        <title>The Genome Sequence of Cladophialophora psammophila CBS 110553.</title>
        <authorList>
            <consortium name="The Broad Institute Genomics Platform"/>
            <person name="Cuomo C."/>
            <person name="de Hoog S."/>
            <person name="Gorbushina A."/>
            <person name="Walker B."/>
            <person name="Young S.K."/>
            <person name="Zeng Q."/>
            <person name="Gargeya S."/>
            <person name="Fitzgerald M."/>
            <person name="Haas B."/>
            <person name="Abouelleil A."/>
            <person name="Allen A.W."/>
            <person name="Alvarado L."/>
            <person name="Arachchi H.M."/>
            <person name="Berlin A.M."/>
            <person name="Chapman S.B."/>
            <person name="Gainer-Dewar J."/>
            <person name="Goldberg J."/>
            <person name="Griggs A."/>
            <person name="Gujja S."/>
            <person name="Hansen M."/>
            <person name="Howarth C."/>
            <person name="Imamovic A."/>
            <person name="Ireland A."/>
            <person name="Larimer J."/>
            <person name="McCowan C."/>
            <person name="Murphy C."/>
            <person name="Pearson M."/>
            <person name="Poon T.W."/>
            <person name="Priest M."/>
            <person name="Roberts A."/>
            <person name="Saif S."/>
            <person name="Shea T."/>
            <person name="Sisk P."/>
            <person name="Sykes S."/>
            <person name="Wortman J."/>
            <person name="Nusbaum C."/>
            <person name="Birren B."/>
        </authorList>
    </citation>
    <scope>NUCLEOTIDE SEQUENCE [LARGE SCALE GENOMIC DNA]</scope>
    <source>
        <strain evidence="3 4">CBS 110553</strain>
    </source>
</reference>
<feature type="region of interest" description="Disordered" evidence="2">
    <location>
        <begin position="1"/>
        <end position="64"/>
    </location>
</feature>
<evidence type="ECO:0000313" key="3">
    <source>
        <dbReference type="EMBL" id="EXJ73982.1"/>
    </source>
</evidence>
<dbReference type="AlphaFoldDB" id="W9X0J1"/>
<accession>W9X0J1</accession>
<evidence type="ECO:0000256" key="2">
    <source>
        <dbReference type="SAM" id="MobiDB-lite"/>
    </source>
</evidence>
<feature type="compositionally biased region" description="Polar residues" evidence="2">
    <location>
        <begin position="44"/>
        <end position="64"/>
    </location>
</feature>
<feature type="coiled-coil region" evidence="1">
    <location>
        <begin position="190"/>
        <end position="224"/>
    </location>
</feature>
<sequence length="257" mass="28491">MTSAPRNISNRPALPVYHAECDAPSFPTKTQAYSESESPDALTPISSTSGQPATPADSETSGSAISEVTAKLHPDLDRKLEALVFAEEIVPPRGQSADDLPTEVPAPTSRDPFGFVCAFGFTGSFDEPPAVPRTKGAFLTAIRGEIEGIGMIQRGLQSYQNAINSRKYHTFSPRFLIDQNTATVITLDQLDQITTHLKKLEEEVQEMENEEEVREELMEAFRQAQPWVMRTRAILRHCHVFYKINFVLATGTQNTQH</sequence>
<organism evidence="3 4">
    <name type="scientific">Cladophialophora psammophila CBS 110553</name>
    <dbReference type="NCBI Taxonomy" id="1182543"/>
    <lineage>
        <taxon>Eukaryota</taxon>
        <taxon>Fungi</taxon>
        <taxon>Dikarya</taxon>
        <taxon>Ascomycota</taxon>
        <taxon>Pezizomycotina</taxon>
        <taxon>Eurotiomycetes</taxon>
        <taxon>Chaetothyriomycetidae</taxon>
        <taxon>Chaetothyriales</taxon>
        <taxon>Herpotrichiellaceae</taxon>
        <taxon>Cladophialophora</taxon>
    </lineage>
</organism>
<dbReference type="OrthoDB" id="4156346at2759"/>
<name>W9X0J1_9EURO</name>
<evidence type="ECO:0000313" key="4">
    <source>
        <dbReference type="Proteomes" id="UP000019471"/>
    </source>
</evidence>
<dbReference type="RefSeq" id="XP_007741082.1">
    <property type="nucleotide sequence ID" value="XM_007742892.1"/>
</dbReference>
<gene>
    <name evidence="3" type="ORF">A1O5_02276</name>
</gene>
<dbReference type="eggNOG" id="ENOG502T5CA">
    <property type="taxonomic scope" value="Eukaryota"/>
</dbReference>
<dbReference type="EMBL" id="AMGX01000003">
    <property type="protein sequence ID" value="EXJ73982.1"/>
    <property type="molecule type" value="Genomic_DNA"/>
</dbReference>
<dbReference type="GeneID" id="19187009"/>
<feature type="compositionally biased region" description="Polar residues" evidence="2">
    <location>
        <begin position="1"/>
        <end position="10"/>
    </location>
</feature>
<protein>
    <submittedName>
        <fullName evidence="3">Uncharacterized protein</fullName>
    </submittedName>
</protein>
<feature type="compositionally biased region" description="Polar residues" evidence="2">
    <location>
        <begin position="27"/>
        <end position="36"/>
    </location>
</feature>
<keyword evidence="1" id="KW-0175">Coiled coil</keyword>
<evidence type="ECO:0000256" key="1">
    <source>
        <dbReference type="SAM" id="Coils"/>
    </source>
</evidence>
<dbReference type="HOGENOM" id="CLU_088297_0_0_1"/>
<dbReference type="Proteomes" id="UP000019471">
    <property type="component" value="Unassembled WGS sequence"/>
</dbReference>
<keyword evidence="4" id="KW-1185">Reference proteome</keyword>
<proteinExistence type="predicted"/>